<dbReference type="OMA" id="ECWKISG"/>
<sequence>MKVTNLIPNHEYQFRVKAENEVGLGEPSKPCRPIAAKDPIGEFTLSVDSCRCSLECWKISGVLVFQYRVFLLTPAEPPGPPAGLKVSDSTKTSITLSWSKPVYDGGAPIIGYSLDMRLKSESDPEKPSEGWKRIDTRGPLVLTEFTIGQLDEKQEYEFKVSAQNQVGWGRHAYLKEAVFPKEILGKIEETLIITSVLVSWAVMKSEDLGRDLKPMSLCLSATEAPEIDLDASLRKGLAVRAGCPIRLFAVIRGRPAPKVTWKRLGVDNVIRRGHVDQVDTMSFLVIPESTREDSGQYSLHLSNSAGEKAVFVRELVWPERRRECLKSRSGSVMAPKIIMPDVVTVRAGSKMVVEAIVAGKPAPFCKWKQGSEDVLTSDRLSVVKTLTSCTLIIKHVTRKDSGYYSLSAENSTGKVNQILRVTVMGEGSPFTGFLPPFLTTTLPREHPLCFSEPG</sequence>
<reference evidence="5" key="2">
    <citation type="submission" date="2025-08" db="UniProtKB">
        <authorList>
            <consortium name="Ensembl"/>
        </authorList>
    </citation>
    <scope>IDENTIFICATION</scope>
</reference>
<dbReference type="InterPro" id="IPR003961">
    <property type="entry name" value="FN3_dom"/>
</dbReference>
<dbReference type="Ensembl" id="ENSTRUT00000082940.1">
    <property type="protein sequence ID" value="ENSTRUP00000060951.1"/>
    <property type="gene ID" value="ENSTRUG00000029102.1"/>
</dbReference>
<dbReference type="Gene3D" id="2.60.40.10">
    <property type="entry name" value="Immunoglobulins"/>
    <property type="match status" value="4"/>
</dbReference>
<dbReference type="InterPro" id="IPR003598">
    <property type="entry name" value="Ig_sub2"/>
</dbReference>
<dbReference type="SMART" id="SM00060">
    <property type="entry name" value="FN3"/>
    <property type="match status" value="1"/>
</dbReference>
<keyword evidence="1" id="KW-0677">Repeat</keyword>
<evidence type="ECO:0000259" key="4">
    <source>
        <dbReference type="PROSITE" id="PS50853"/>
    </source>
</evidence>
<keyword evidence="6" id="KW-1185">Reference proteome</keyword>
<dbReference type="InterPro" id="IPR007110">
    <property type="entry name" value="Ig-like_dom"/>
</dbReference>
<dbReference type="InParanoid" id="A0A674MIM8"/>
<feature type="domain" description="Ig-like" evidence="3">
    <location>
        <begin position="335"/>
        <end position="422"/>
    </location>
</feature>
<name>A0A674MIM8_TAKRU</name>
<reference evidence="5 6" key="1">
    <citation type="journal article" date="2011" name="Genome Biol. Evol.">
        <title>Integration of the genetic map and genome assembly of fugu facilitates insights into distinct features of genome evolution in teleosts and mammals.</title>
        <authorList>
            <person name="Kai W."/>
            <person name="Kikuchi K."/>
            <person name="Tohari S."/>
            <person name="Chew A.K."/>
            <person name="Tay A."/>
            <person name="Fujiwara A."/>
            <person name="Hosoya S."/>
            <person name="Suetake H."/>
            <person name="Naruse K."/>
            <person name="Brenner S."/>
            <person name="Suzuki Y."/>
            <person name="Venkatesh B."/>
        </authorList>
    </citation>
    <scope>NUCLEOTIDE SEQUENCE [LARGE SCALE GENOMIC DNA]</scope>
</reference>
<keyword evidence="2" id="KW-0393">Immunoglobulin domain</keyword>
<dbReference type="InterPro" id="IPR036116">
    <property type="entry name" value="FN3_sf"/>
</dbReference>
<dbReference type="Proteomes" id="UP000005226">
    <property type="component" value="Chromosome 1"/>
</dbReference>
<dbReference type="InterPro" id="IPR013783">
    <property type="entry name" value="Ig-like_fold"/>
</dbReference>
<accession>A0A674MIM8</accession>
<dbReference type="SUPFAM" id="SSF48726">
    <property type="entry name" value="Immunoglobulin"/>
    <property type="match status" value="2"/>
</dbReference>
<dbReference type="SUPFAM" id="SSF49265">
    <property type="entry name" value="Fibronectin type III"/>
    <property type="match status" value="1"/>
</dbReference>
<dbReference type="CDD" id="cd00063">
    <property type="entry name" value="FN3"/>
    <property type="match status" value="2"/>
</dbReference>
<dbReference type="Pfam" id="PF07679">
    <property type="entry name" value="I-set"/>
    <property type="match status" value="2"/>
</dbReference>
<dbReference type="PANTHER" id="PTHR14340">
    <property type="entry name" value="MICROFIBRIL-ASSOCIATED GLYCOPROTEIN 3"/>
    <property type="match status" value="1"/>
</dbReference>
<protein>
    <submittedName>
        <fullName evidence="5">Uncharacterized protein</fullName>
    </submittedName>
</protein>
<dbReference type="InterPro" id="IPR003599">
    <property type="entry name" value="Ig_sub"/>
</dbReference>
<evidence type="ECO:0000313" key="6">
    <source>
        <dbReference type="Proteomes" id="UP000005226"/>
    </source>
</evidence>
<dbReference type="InterPro" id="IPR013098">
    <property type="entry name" value="Ig_I-set"/>
</dbReference>
<dbReference type="InterPro" id="IPR036179">
    <property type="entry name" value="Ig-like_dom_sf"/>
</dbReference>
<evidence type="ECO:0000256" key="1">
    <source>
        <dbReference type="ARBA" id="ARBA00022737"/>
    </source>
</evidence>
<dbReference type="PANTHER" id="PTHR14340:SF13">
    <property type="entry name" value="TITIN"/>
    <property type="match status" value="1"/>
</dbReference>
<dbReference type="SMART" id="SM00409">
    <property type="entry name" value="IG"/>
    <property type="match status" value="2"/>
</dbReference>
<evidence type="ECO:0000256" key="2">
    <source>
        <dbReference type="ARBA" id="ARBA00023319"/>
    </source>
</evidence>
<evidence type="ECO:0000259" key="3">
    <source>
        <dbReference type="PROSITE" id="PS50835"/>
    </source>
</evidence>
<feature type="domain" description="Fibronectin type-III" evidence="4">
    <location>
        <begin position="80"/>
        <end position="182"/>
    </location>
</feature>
<dbReference type="GO" id="GO:0045214">
    <property type="term" value="P:sarcomere organization"/>
    <property type="evidence" value="ECO:0007669"/>
    <property type="project" value="TreeGrafter"/>
</dbReference>
<dbReference type="FunFam" id="2.60.40.10:FF:000031">
    <property type="entry name" value="Myosin-binding protein C, slow type"/>
    <property type="match status" value="1"/>
</dbReference>
<dbReference type="FunFam" id="2.60.40.10:FF:000135">
    <property type="entry name" value="Titin a"/>
    <property type="match status" value="1"/>
</dbReference>
<evidence type="ECO:0000313" key="5">
    <source>
        <dbReference type="Ensembl" id="ENSTRUP00000060951.1"/>
    </source>
</evidence>
<organism evidence="5 6">
    <name type="scientific">Takifugu rubripes</name>
    <name type="common">Japanese pufferfish</name>
    <name type="synonym">Fugu rubripes</name>
    <dbReference type="NCBI Taxonomy" id="31033"/>
    <lineage>
        <taxon>Eukaryota</taxon>
        <taxon>Metazoa</taxon>
        <taxon>Chordata</taxon>
        <taxon>Craniata</taxon>
        <taxon>Vertebrata</taxon>
        <taxon>Euteleostomi</taxon>
        <taxon>Actinopterygii</taxon>
        <taxon>Neopterygii</taxon>
        <taxon>Teleostei</taxon>
        <taxon>Neoteleostei</taxon>
        <taxon>Acanthomorphata</taxon>
        <taxon>Eupercaria</taxon>
        <taxon>Tetraodontiformes</taxon>
        <taxon>Tetradontoidea</taxon>
        <taxon>Tetraodontidae</taxon>
        <taxon>Takifugu</taxon>
    </lineage>
</organism>
<dbReference type="PRINTS" id="PR00014">
    <property type="entry name" value="FNTYPEIII"/>
</dbReference>
<feature type="domain" description="Fibronectin type-III" evidence="4">
    <location>
        <begin position="1"/>
        <end position="39"/>
    </location>
</feature>
<feature type="domain" description="Ig-like" evidence="3">
    <location>
        <begin position="225"/>
        <end position="311"/>
    </location>
</feature>
<reference evidence="5" key="3">
    <citation type="submission" date="2025-09" db="UniProtKB">
        <authorList>
            <consortium name="Ensembl"/>
        </authorList>
    </citation>
    <scope>IDENTIFICATION</scope>
</reference>
<dbReference type="GO" id="GO:0031430">
    <property type="term" value="C:M band"/>
    <property type="evidence" value="ECO:0007669"/>
    <property type="project" value="TreeGrafter"/>
</dbReference>
<dbReference type="PROSITE" id="PS50853">
    <property type="entry name" value="FN3"/>
    <property type="match status" value="2"/>
</dbReference>
<proteinExistence type="predicted"/>
<dbReference type="GeneTree" id="ENSGT01110000267173"/>
<dbReference type="FunFam" id="2.60.40.10:FF:000002">
    <property type="entry name" value="Titin a"/>
    <property type="match status" value="1"/>
</dbReference>
<dbReference type="AlphaFoldDB" id="A0A674MIM8"/>
<dbReference type="GO" id="GO:0008307">
    <property type="term" value="F:structural constituent of muscle"/>
    <property type="evidence" value="ECO:0007669"/>
    <property type="project" value="TreeGrafter"/>
</dbReference>
<dbReference type="SMART" id="SM00408">
    <property type="entry name" value="IGc2"/>
    <property type="match status" value="2"/>
</dbReference>
<dbReference type="GO" id="GO:0048738">
    <property type="term" value="P:cardiac muscle tissue development"/>
    <property type="evidence" value="ECO:0007669"/>
    <property type="project" value="TreeGrafter"/>
</dbReference>
<dbReference type="Pfam" id="PF00041">
    <property type="entry name" value="fn3"/>
    <property type="match status" value="1"/>
</dbReference>
<dbReference type="PROSITE" id="PS50835">
    <property type="entry name" value="IG_LIKE"/>
    <property type="match status" value="2"/>
</dbReference>